<dbReference type="EMBL" id="AWWK01000052">
    <property type="protein sequence ID" value="ETY73716.1"/>
    <property type="molecule type" value="Genomic_DNA"/>
</dbReference>
<sequence length="31" mass="3449">MIASIIILIGLIMFGGGYQVVTVTQNWPWVQ</sequence>
<gene>
    <name evidence="1" type="ORF">LFAB_11040</name>
</gene>
<dbReference type="AlphaFoldDB" id="W6T6B3"/>
<protein>
    <submittedName>
        <fullName evidence="1">Uncharacterized protein</fullName>
    </submittedName>
</protein>
<dbReference type="HOGENOM" id="CLU_3397134_0_0_9"/>
<reference evidence="1 2" key="1">
    <citation type="journal article" date="2014" name="Genome Announc.">
        <title>Genome Sequence of Lactobacillus fabifermentans Strain T30PCM01, Isolated from Fermenting Grape Marc.</title>
        <authorList>
            <person name="Treu L."/>
            <person name="Vendramin V."/>
            <person name="Bovo B."/>
            <person name="Giacomini A."/>
            <person name="Corich V."/>
            <person name="Campanaro S."/>
        </authorList>
    </citation>
    <scope>NUCLEOTIDE SEQUENCE [LARGE SCALE GENOMIC DNA]</scope>
    <source>
        <strain evidence="1 2">T30PCM01</strain>
    </source>
</reference>
<proteinExistence type="predicted"/>
<comment type="caution">
    <text evidence="1">The sequence shown here is derived from an EMBL/GenBank/DDBJ whole genome shotgun (WGS) entry which is preliminary data.</text>
</comment>
<accession>W6T6B3</accession>
<evidence type="ECO:0000313" key="2">
    <source>
        <dbReference type="Proteomes" id="UP000019247"/>
    </source>
</evidence>
<evidence type="ECO:0000313" key="1">
    <source>
        <dbReference type="EMBL" id="ETY73716.1"/>
    </source>
</evidence>
<dbReference type="Proteomes" id="UP000019247">
    <property type="component" value="Unassembled WGS sequence"/>
</dbReference>
<organism evidence="1 2">
    <name type="scientific">Lactiplantibacillus fabifermentans T30PCM01</name>
    <dbReference type="NCBI Taxonomy" id="1400520"/>
    <lineage>
        <taxon>Bacteria</taxon>
        <taxon>Bacillati</taxon>
        <taxon>Bacillota</taxon>
        <taxon>Bacilli</taxon>
        <taxon>Lactobacillales</taxon>
        <taxon>Lactobacillaceae</taxon>
        <taxon>Lactiplantibacillus</taxon>
    </lineage>
</organism>
<name>W6T6B3_9LACO</name>